<proteinExistence type="predicted"/>
<accession>A0ABZ0JMW2</accession>
<evidence type="ECO:0000313" key="1">
    <source>
        <dbReference type="EMBL" id="WOS41153.1"/>
    </source>
</evidence>
<gene>
    <name evidence="1" type="ORF">QN243_01320</name>
</gene>
<organism evidence="1 2">
    <name type="scientific">Xanthomonas rydalmerensis</name>
    <dbReference type="NCBI Taxonomy" id="3046274"/>
    <lineage>
        <taxon>Bacteria</taxon>
        <taxon>Pseudomonadati</taxon>
        <taxon>Pseudomonadota</taxon>
        <taxon>Gammaproteobacteria</taxon>
        <taxon>Lysobacterales</taxon>
        <taxon>Lysobacteraceae</taxon>
        <taxon>Xanthomonas</taxon>
    </lineage>
</organism>
<evidence type="ECO:0000313" key="2">
    <source>
        <dbReference type="Proteomes" id="UP001302020"/>
    </source>
</evidence>
<dbReference type="RefSeq" id="WP_317844347.1">
    <property type="nucleotide sequence ID" value="NZ_CP126170.1"/>
</dbReference>
<dbReference type="EMBL" id="CP126172">
    <property type="protein sequence ID" value="WOS41153.1"/>
    <property type="molecule type" value="Genomic_DNA"/>
</dbReference>
<keyword evidence="2" id="KW-1185">Reference proteome</keyword>
<dbReference type="Proteomes" id="UP001302020">
    <property type="component" value="Chromosome"/>
</dbReference>
<protein>
    <submittedName>
        <fullName evidence="1">Uncharacterized protein</fullName>
    </submittedName>
</protein>
<name>A0ABZ0JMW2_9XANT</name>
<sequence>MKIVPNPNLPDATAQVVALVADALAAAVAPPGLQGVSAEQIGIETPHAILELALQDLADGRGLDSATRTGLRYLLRNPKAADAIAAVADVGIGRSNPAALWVKSLSHGAWSSRLASALARMAAYPAPETAGSVELALLRCRGVNVEALVALPTAGGHAMVFPFISAVPAVQGGAYRESAFFDALWPEARRAQRVFARSRPDEESFVG</sequence>
<reference evidence="1 2" key="1">
    <citation type="submission" date="2023-05" db="EMBL/GenBank/DDBJ databases">
        <title>Xanthomonas rydalmerenesis sp. nov., a novel Xanthomonas species isolated from Fragaria x ananassa.</title>
        <authorList>
            <person name="McKnight D.J.E."/>
            <person name="Wong-Bajracharya J."/>
            <person name="Okoh E.B."/>
            <person name="Snijders F."/>
            <person name="Lidbetter F."/>
            <person name="Webster J."/>
            <person name="Djordjevic S.P."/>
            <person name="Bogema D.R."/>
            <person name="Chapman T.A."/>
        </authorList>
    </citation>
    <scope>NUCLEOTIDE SEQUENCE [LARGE SCALE GENOMIC DNA]</scope>
    <source>
        <strain evidence="1 2">DAR34883</strain>
    </source>
</reference>